<evidence type="ECO:0000313" key="3">
    <source>
        <dbReference type="Proteomes" id="UP000313359"/>
    </source>
</evidence>
<dbReference type="Proteomes" id="UP000313359">
    <property type="component" value="Unassembled WGS sequence"/>
</dbReference>
<evidence type="ECO:0000256" key="1">
    <source>
        <dbReference type="SAM" id="SignalP"/>
    </source>
</evidence>
<dbReference type="OrthoDB" id="2985022at2759"/>
<protein>
    <submittedName>
        <fullName evidence="2">Uncharacterized protein</fullName>
    </submittedName>
</protein>
<feature type="signal peptide" evidence="1">
    <location>
        <begin position="1"/>
        <end position="23"/>
    </location>
</feature>
<keyword evidence="3" id="KW-1185">Reference proteome</keyword>
<reference evidence="2" key="1">
    <citation type="journal article" date="2018" name="Genome Biol. Evol.">
        <title>Genomics and development of Lentinus tigrinus, a white-rot wood-decaying mushroom with dimorphic fruiting bodies.</title>
        <authorList>
            <person name="Wu B."/>
            <person name="Xu Z."/>
            <person name="Knudson A."/>
            <person name="Carlson A."/>
            <person name="Chen N."/>
            <person name="Kovaka S."/>
            <person name="LaButti K."/>
            <person name="Lipzen A."/>
            <person name="Pennachio C."/>
            <person name="Riley R."/>
            <person name="Schakwitz W."/>
            <person name="Umezawa K."/>
            <person name="Ohm R.A."/>
            <person name="Grigoriev I.V."/>
            <person name="Nagy L.G."/>
            <person name="Gibbons J."/>
            <person name="Hibbett D."/>
        </authorList>
    </citation>
    <scope>NUCLEOTIDE SEQUENCE [LARGE SCALE GENOMIC DNA]</scope>
    <source>
        <strain evidence="2">ALCF2SS1-6</strain>
    </source>
</reference>
<dbReference type="AlphaFoldDB" id="A0A5C2S5D1"/>
<keyword evidence="1" id="KW-0732">Signal</keyword>
<sequence>MQFTAKFTTLAFAVVAATVYVAASPAPVASIVTPNEFLNWLDTTDANITYIGEPIDRNAPRAADSVMVTYCSKRTQGVGCGGSCNQLSTCGTRLDNGFCYTPGTASINVPPF</sequence>
<accession>A0A5C2S5D1</accession>
<organism evidence="2 3">
    <name type="scientific">Lentinus tigrinus ALCF2SS1-6</name>
    <dbReference type="NCBI Taxonomy" id="1328759"/>
    <lineage>
        <taxon>Eukaryota</taxon>
        <taxon>Fungi</taxon>
        <taxon>Dikarya</taxon>
        <taxon>Basidiomycota</taxon>
        <taxon>Agaricomycotina</taxon>
        <taxon>Agaricomycetes</taxon>
        <taxon>Polyporales</taxon>
        <taxon>Polyporaceae</taxon>
        <taxon>Lentinus</taxon>
    </lineage>
</organism>
<proteinExistence type="predicted"/>
<feature type="chain" id="PRO_5023051715" evidence="1">
    <location>
        <begin position="24"/>
        <end position="112"/>
    </location>
</feature>
<name>A0A5C2S5D1_9APHY</name>
<evidence type="ECO:0000313" key="2">
    <source>
        <dbReference type="EMBL" id="RPD58872.1"/>
    </source>
</evidence>
<gene>
    <name evidence="2" type="ORF">L227DRAFT_612620</name>
</gene>
<dbReference type="EMBL" id="ML122273">
    <property type="protein sequence ID" value="RPD58872.1"/>
    <property type="molecule type" value="Genomic_DNA"/>
</dbReference>